<protein>
    <recommendedName>
        <fullName evidence="1">N-acetyltransferase domain-containing protein</fullName>
    </recommendedName>
</protein>
<dbReference type="Gene3D" id="3.40.630.30">
    <property type="match status" value="1"/>
</dbReference>
<feature type="domain" description="N-acetyltransferase" evidence="1">
    <location>
        <begin position="119"/>
        <end position="177"/>
    </location>
</feature>
<keyword evidence="3" id="KW-1185">Reference proteome</keyword>
<gene>
    <name evidence="2" type="ORF">BU204_37005</name>
</gene>
<dbReference type="GO" id="GO:0016747">
    <property type="term" value="F:acyltransferase activity, transferring groups other than amino-acyl groups"/>
    <property type="evidence" value="ECO:0007669"/>
    <property type="project" value="InterPro"/>
</dbReference>
<dbReference type="InterPro" id="IPR016181">
    <property type="entry name" value="Acyl_CoA_acyltransferase"/>
</dbReference>
<dbReference type="PANTHER" id="PTHR42791:SF1">
    <property type="entry name" value="N-ACETYLTRANSFERASE DOMAIN-CONTAINING PROTEIN"/>
    <property type="match status" value="1"/>
</dbReference>
<evidence type="ECO:0000313" key="2">
    <source>
        <dbReference type="EMBL" id="OLF05550.1"/>
    </source>
</evidence>
<name>A0A1Q8BTZ0_9PSEU</name>
<evidence type="ECO:0000313" key="3">
    <source>
        <dbReference type="Proteomes" id="UP000185596"/>
    </source>
</evidence>
<evidence type="ECO:0000259" key="1">
    <source>
        <dbReference type="Pfam" id="PF00583"/>
    </source>
</evidence>
<comment type="caution">
    <text evidence="2">The sequence shown here is derived from an EMBL/GenBank/DDBJ whole genome shotgun (WGS) entry which is preliminary data.</text>
</comment>
<sequence length="218" mass="24475">MTPPTIRRASPDDAPTTAALIATAFHPLDVAAWLVPDPQRRTGTLTAHFDILIDHALTHGRIDLIEDDDTRQLAAAAVWIPHLTGPPPPPPAYDQRLATACGPATPRFQQLDQLFTHHHPHRYPHHHLALLATRPDRQRHQLGTALLRHHHNHLDTHGIAAYLEASSPESRQLYKRHQYRCPGPKVHLPDGPPLWPMWREPQAHVCQTNGETKGAVQH</sequence>
<dbReference type="InterPro" id="IPR000182">
    <property type="entry name" value="GNAT_dom"/>
</dbReference>
<dbReference type="SUPFAM" id="SSF55729">
    <property type="entry name" value="Acyl-CoA N-acyltransferases (Nat)"/>
    <property type="match status" value="1"/>
</dbReference>
<dbReference type="STRING" id="1912961.BU204_37005"/>
<dbReference type="InterPro" id="IPR052523">
    <property type="entry name" value="Trichothecene_AcTrans"/>
</dbReference>
<dbReference type="PANTHER" id="PTHR42791">
    <property type="entry name" value="GNAT FAMILY ACETYLTRANSFERASE"/>
    <property type="match status" value="1"/>
</dbReference>
<dbReference type="Pfam" id="PF00583">
    <property type="entry name" value="Acetyltransf_1"/>
    <property type="match status" value="1"/>
</dbReference>
<dbReference type="EMBL" id="MSIE01000136">
    <property type="protein sequence ID" value="OLF05550.1"/>
    <property type="molecule type" value="Genomic_DNA"/>
</dbReference>
<proteinExistence type="predicted"/>
<dbReference type="AlphaFoldDB" id="A0A1Q8BTZ0"/>
<organism evidence="2 3">
    <name type="scientific">Actinophytocola xanthii</name>
    <dbReference type="NCBI Taxonomy" id="1912961"/>
    <lineage>
        <taxon>Bacteria</taxon>
        <taxon>Bacillati</taxon>
        <taxon>Actinomycetota</taxon>
        <taxon>Actinomycetes</taxon>
        <taxon>Pseudonocardiales</taxon>
        <taxon>Pseudonocardiaceae</taxon>
    </lineage>
</organism>
<dbReference type="Proteomes" id="UP000185596">
    <property type="component" value="Unassembled WGS sequence"/>
</dbReference>
<reference evidence="2 3" key="1">
    <citation type="submission" date="2016-12" db="EMBL/GenBank/DDBJ databases">
        <title>The draft genome sequence of Actinophytocola sp. 11-183.</title>
        <authorList>
            <person name="Wang W."/>
            <person name="Yuan L."/>
        </authorList>
    </citation>
    <scope>NUCLEOTIDE SEQUENCE [LARGE SCALE GENOMIC DNA]</scope>
    <source>
        <strain evidence="2 3">11-183</strain>
    </source>
</reference>
<accession>A0A1Q8BTZ0</accession>